<dbReference type="Proteomes" id="UP000014523">
    <property type="component" value="Unassembled WGS sequence"/>
</dbReference>
<name>A0A829HIV8_9GAMM</name>
<accession>A0A829HIV8</accession>
<evidence type="ECO:0000256" key="1">
    <source>
        <dbReference type="SAM" id="Phobius"/>
    </source>
</evidence>
<feature type="transmembrane region" description="Helical" evidence="1">
    <location>
        <begin position="46"/>
        <end position="67"/>
    </location>
</feature>
<dbReference type="RefSeq" id="WP_016541277.1">
    <property type="nucleotide sequence ID" value="NZ_ASQH01000008.1"/>
</dbReference>
<sequence>MKTKKEEVIFIFCSAFIFLCIGLCMYGIIFNTVAPYIFGKGYDKGALATMIGWSATLFIGYCGYILIDKWKDQEHKKIIRDNANTTLNNFKKFITLALAQSHIKELPTNDFRKFQEIYYDTYISLNILSELTKDPELDELENFFMNTYQDINELRSQMIQNKITFIICEEEMRKLIVSLDVIYRKCARLMNIHNID</sequence>
<feature type="transmembrane region" description="Helical" evidence="1">
    <location>
        <begin position="9"/>
        <end position="34"/>
    </location>
</feature>
<evidence type="ECO:0000313" key="2">
    <source>
        <dbReference type="EMBL" id="EPF89231.1"/>
    </source>
</evidence>
<keyword evidence="1" id="KW-1133">Transmembrane helix</keyword>
<proteinExistence type="predicted"/>
<dbReference type="EMBL" id="ATGG01000010">
    <property type="protein sequence ID" value="EPF89231.1"/>
    <property type="molecule type" value="Genomic_DNA"/>
</dbReference>
<gene>
    <name evidence="2" type="ORF">F957_01080</name>
</gene>
<evidence type="ECO:0008006" key="4">
    <source>
        <dbReference type="Google" id="ProtNLM"/>
    </source>
</evidence>
<keyword evidence="1" id="KW-0472">Membrane</keyword>
<protein>
    <recommendedName>
        <fullName evidence="4">DUF4760 domain-containing protein</fullName>
    </recommendedName>
</protein>
<comment type="caution">
    <text evidence="2">The sequence shown here is derived from an EMBL/GenBank/DDBJ whole genome shotgun (WGS) entry which is preliminary data.</text>
</comment>
<evidence type="ECO:0000313" key="3">
    <source>
        <dbReference type="Proteomes" id="UP000014523"/>
    </source>
</evidence>
<organism evidence="2 3">
    <name type="scientific">Acinetobacter gyllenbergii CIP 110306 = MTCC 11365</name>
    <dbReference type="NCBI Taxonomy" id="1217657"/>
    <lineage>
        <taxon>Bacteria</taxon>
        <taxon>Pseudomonadati</taxon>
        <taxon>Pseudomonadota</taxon>
        <taxon>Gammaproteobacteria</taxon>
        <taxon>Moraxellales</taxon>
        <taxon>Moraxellaceae</taxon>
        <taxon>Acinetobacter</taxon>
    </lineage>
</organism>
<dbReference type="AlphaFoldDB" id="A0A829HIV8"/>
<keyword evidence="3" id="KW-1185">Reference proteome</keyword>
<keyword evidence="1" id="KW-0812">Transmembrane</keyword>
<reference evidence="2 3" key="1">
    <citation type="submission" date="2013-06" db="EMBL/GenBank/DDBJ databases">
        <title>The Genome Sequence of Acinetobacter gyllenbergii CIP 110306.</title>
        <authorList>
            <consortium name="The Broad Institute Genome Sequencing Platform"/>
            <consortium name="The Broad Institute Genome Sequencing Center for Infectious Disease"/>
            <person name="Cerqueira G."/>
            <person name="Feldgarden M."/>
            <person name="Courvalin P."/>
            <person name="Perichon B."/>
            <person name="Grillot-Courvalin C."/>
            <person name="Clermont D."/>
            <person name="Rocha E."/>
            <person name="Yoon E.-J."/>
            <person name="Nemec A."/>
            <person name="Young S.K."/>
            <person name="Zeng Q."/>
            <person name="Gargeya S."/>
            <person name="Fitzgerald M."/>
            <person name="Abouelleil A."/>
            <person name="Alvarado L."/>
            <person name="Berlin A.M."/>
            <person name="Chapman S.B."/>
            <person name="Dewar J."/>
            <person name="Goldberg J."/>
            <person name="Griggs A."/>
            <person name="Gujja S."/>
            <person name="Hansen M."/>
            <person name="Howarth C."/>
            <person name="Imamovic A."/>
            <person name="Larimer J."/>
            <person name="McCowan C."/>
            <person name="Murphy C."/>
            <person name="Pearson M."/>
            <person name="Priest M."/>
            <person name="Roberts A."/>
            <person name="Saif S."/>
            <person name="Shea T."/>
            <person name="Sykes S."/>
            <person name="Wortman J."/>
            <person name="Nusbaum C."/>
            <person name="Birren B."/>
        </authorList>
    </citation>
    <scope>NUCLEOTIDE SEQUENCE [LARGE SCALE GENOMIC DNA]</scope>
    <source>
        <strain evidence="2 3">CIP 110306</strain>
    </source>
</reference>